<keyword evidence="3" id="KW-1185">Reference proteome</keyword>
<evidence type="ECO:0000313" key="3">
    <source>
        <dbReference type="Proteomes" id="UP000613974"/>
    </source>
</evidence>
<feature type="region of interest" description="Disordered" evidence="1">
    <location>
        <begin position="80"/>
        <end position="105"/>
    </location>
</feature>
<reference evidence="3" key="1">
    <citation type="submission" date="2023-07" db="EMBL/GenBank/DDBJ databases">
        <title>Whole genome shotgun sequence of Streptomyces nojiriensis NBRC 13794.</title>
        <authorList>
            <person name="Komaki H."/>
            <person name="Tamura T."/>
        </authorList>
    </citation>
    <scope>NUCLEOTIDE SEQUENCE [LARGE SCALE GENOMIC DNA]</scope>
    <source>
        <strain evidence="3">NBRC 13794</strain>
    </source>
</reference>
<accession>A0ABQ3SKG2</accession>
<dbReference type="Proteomes" id="UP000613974">
    <property type="component" value="Unassembled WGS sequence"/>
</dbReference>
<name>A0ABQ3SKG2_9ACTN</name>
<proteinExistence type="predicted"/>
<protein>
    <submittedName>
        <fullName evidence="2">Uncharacterized protein</fullName>
    </submittedName>
</protein>
<gene>
    <name evidence="2" type="ORF">Snoj_25560</name>
</gene>
<comment type="caution">
    <text evidence="2">The sequence shown here is derived from an EMBL/GenBank/DDBJ whole genome shotgun (WGS) entry which is preliminary data.</text>
</comment>
<evidence type="ECO:0000256" key="1">
    <source>
        <dbReference type="SAM" id="MobiDB-lite"/>
    </source>
</evidence>
<sequence>MHGRRRECDAVQPLQVGGEPGWSVLGLPPQRLHQVGDALGGAGGTMPSLPDLVGPATPGTAPGRGLGAPEYVQYTARPSALPSTAPDAAGSADKIRKRRPSGGAGGVVAQSVLAVRAPAGVPLRQAAVYLMHGLLLPDTLGQRAIRAKIDEMGLGEAAITAA</sequence>
<evidence type="ECO:0000313" key="2">
    <source>
        <dbReference type="EMBL" id="GHI68638.1"/>
    </source>
</evidence>
<dbReference type="EMBL" id="BNEC01000003">
    <property type="protein sequence ID" value="GHI68638.1"/>
    <property type="molecule type" value="Genomic_DNA"/>
</dbReference>
<organism evidence="2 3">
    <name type="scientific">Streptomyces nojiriensis</name>
    <dbReference type="NCBI Taxonomy" id="66374"/>
    <lineage>
        <taxon>Bacteria</taxon>
        <taxon>Bacillati</taxon>
        <taxon>Actinomycetota</taxon>
        <taxon>Actinomycetes</taxon>
        <taxon>Kitasatosporales</taxon>
        <taxon>Streptomycetaceae</taxon>
        <taxon>Streptomyces</taxon>
    </lineage>
</organism>